<feature type="coiled-coil region" evidence="1">
    <location>
        <begin position="204"/>
        <end position="231"/>
    </location>
</feature>
<comment type="caution">
    <text evidence="3">The sequence shown here is derived from an EMBL/GenBank/DDBJ whole genome shotgun (WGS) entry which is preliminary data.</text>
</comment>
<name>A0ABR2HNN0_9EUKA</name>
<accession>A0ABR2HNN0</accession>
<gene>
    <name evidence="3" type="ORF">M9Y10_018188</name>
</gene>
<dbReference type="Proteomes" id="UP001470230">
    <property type="component" value="Unassembled WGS sequence"/>
</dbReference>
<evidence type="ECO:0000313" key="4">
    <source>
        <dbReference type="Proteomes" id="UP001470230"/>
    </source>
</evidence>
<evidence type="ECO:0000256" key="1">
    <source>
        <dbReference type="SAM" id="Coils"/>
    </source>
</evidence>
<reference evidence="3 4" key="1">
    <citation type="submission" date="2024-04" db="EMBL/GenBank/DDBJ databases">
        <title>Tritrichomonas musculus Genome.</title>
        <authorList>
            <person name="Alves-Ferreira E."/>
            <person name="Grigg M."/>
            <person name="Lorenzi H."/>
            <person name="Galac M."/>
        </authorList>
    </citation>
    <scope>NUCLEOTIDE SEQUENCE [LARGE SCALE GENOMIC DNA]</scope>
    <source>
        <strain evidence="3 4">EAF2021</strain>
    </source>
</reference>
<keyword evidence="4" id="KW-1185">Reference proteome</keyword>
<evidence type="ECO:0000313" key="3">
    <source>
        <dbReference type="EMBL" id="KAK8850077.1"/>
    </source>
</evidence>
<keyword evidence="1" id="KW-0175">Coiled coil</keyword>
<proteinExistence type="predicted"/>
<evidence type="ECO:0000256" key="2">
    <source>
        <dbReference type="SAM" id="MobiDB-lite"/>
    </source>
</evidence>
<sequence>MPLDYANTSNDTAYPELTRVPEEVQKRPAFYGSPLFSKFGNVMAKIPTTPAPDWRTLKKKQQQSQQEEETLIDPKQHLGLAVQDDAQTDVVPMPSADQEHIKAPTPGNWIMPVSQGHSSALVAQQNRNRDITQTIAQQLDAVLASVNLRRGVNIKFLKQLDQLLQRRASEIEEKFQSQWSSYTPWDSGGELAEIREAARYWSHYQQMRITLQGLQTNHEQLNAMLSAITADGVFNHPGHASEAMIAYILQQLGCTASDDGTFDVAQVRRAILRSVLAPMVFHRNSYVACFVNSVCDNNPIQIVDWLVQLVQHGYIAVGDQRSSGMVMKYPGYFKYSTSNRFLIH</sequence>
<dbReference type="EMBL" id="JAPFFF010000024">
    <property type="protein sequence ID" value="KAK8850077.1"/>
    <property type="molecule type" value="Genomic_DNA"/>
</dbReference>
<organism evidence="3 4">
    <name type="scientific">Tritrichomonas musculus</name>
    <dbReference type="NCBI Taxonomy" id="1915356"/>
    <lineage>
        <taxon>Eukaryota</taxon>
        <taxon>Metamonada</taxon>
        <taxon>Parabasalia</taxon>
        <taxon>Tritrichomonadida</taxon>
        <taxon>Tritrichomonadidae</taxon>
        <taxon>Tritrichomonas</taxon>
    </lineage>
</organism>
<protein>
    <submittedName>
        <fullName evidence="3">Uncharacterized protein</fullName>
    </submittedName>
</protein>
<feature type="region of interest" description="Disordered" evidence="2">
    <location>
        <begin position="47"/>
        <end position="70"/>
    </location>
</feature>